<protein>
    <submittedName>
        <fullName evidence="1">Uncharacterized protein</fullName>
    </submittedName>
</protein>
<gene>
    <name evidence="1" type="ORF">HGP05_00765</name>
</gene>
<comment type="caution">
    <text evidence="1">The sequence shown here is derived from an EMBL/GenBank/DDBJ whole genome shotgun (WGS) entry which is preliminary data.</text>
</comment>
<name>A0A7Y0VB64_STRSA</name>
<dbReference type="AlphaFoldDB" id="A0A7Y0VB64"/>
<organism evidence="1">
    <name type="scientific">Streptococcus sanguinis</name>
    <dbReference type="NCBI Taxonomy" id="1305"/>
    <lineage>
        <taxon>Bacteria</taxon>
        <taxon>Bacillati</taxon>
        <taxon>Bacillota</taxon>
        <taxon>Bacilli</taxon>
        <taxon>Lactobacillales</taxon>
        <taxon>Streptococcaceae</taxon>
        <taxon>Streptococcus</taxon>
    </lineage>
</organism>
<proteinExistence type="predicted"/>
<evidence type="ECO:0000313" key="1">
    <source>
        <dbReference type="EMBL" id="NMX24591.1"/>
    </source>
</evidence>
<dbReference type="EMBL" id="JABBCN010000001">
    <property type="protein sequence ID" value="NMX24591.1"/>
    <property type="molecule type" value="Genomic_DNA"/>
</dbReference>
<sequence>MVRRTENNLKLQFEEHSLVSYQDFARELYKANQETKNILKLIFLKSNLIFMLPGGEMIKEGVRFNIGDELSHFTMLGLGYRRLKGQPILANIDEMSFLSWKSGS</sequence>
<accession>A0A7Y0VB64</accession>
<reference evidence="1" key="1">
    <citation type="submission" date="2020-04" db="EMBL/GenBank/DDBJ databases">
        <authorList>
            <person name="Chakraborty B."/>
            <person name="Walker A.R."/>
            <person name="Burne R.A."/>
        </authorList>
    </citation>
    <scope>NUCLEOTIDE SEQUENCE [LARGE SCALE GENOMIC DNA]</scope>
    <source>
        <strain evidence="1">BCA8</strain>
    </source>
</reference>